<keyword evidence="4" id="KW-0804">Transcription</keyword>
<evidence type="ECO:0000313" key="6">
    <source>
        <dbReference type="EMBL" id="TDD65408.1"/>
    </source>
</evidence>
<dbReference type="OrthoDB" id="3595338at2"/>
<dbReference type="Pfam" id="PF13377">
    <property type="entry name" value="Peripla_BP_3"/>
    <property type="match status" value="1"/>
</dbReference>
<keyword evidence="7" id="KW-1185">Reference proteome</keyword>
<dbReference type="GO" id="GO:0000976">
    <property type="term" value="F:transcription cis-regulatory region binding"/>
    <property type="evidence" value="ECO:0007669"/>
    <property type="project" value="TreeGrafter"/>
</dbReference>
<sequence length="336" mass="36006">MSQARQRVSMRTVAERAGVSIATVSYVLSARREVAPSTRRRVERAIDELGYVPNQVARSMRTQRTDTVALIVPSILNPFYPAVARGLQDVLEPQGSYGIVVCTDGDPGTERRMIEQMVARRVDGIGLSSYLHRGRPFEAAVEAGIPVVLLGSHAPEPGVDAVGPDDVGGGRRAVQYLLERDRRRIGFITGPQGEGPAASRVSGYLAALRDAAVPAADDLVVRADFSREGGREGMRRLLDLAAPPDAVICTNDVVAIGALDVLRELSVRVPQDVAVVGFDDIEAATLVSPALTTIANPARQIGQAVARILLQRMAEDEPQPPQAIAFGTHLIQRESA</sequence>
<evidence type="ECO:0000256" key="3">
    <source>
        <dbReference type="ARBA" id="ARBA00023125"/>
    </source>
</evidence>
<evidence type="ECO:0000313" key="7">
    <source>
        <dbReference type="Proteomes" id="UP000295217"/>
    </source>
</evidence>
<dbReference type="PANTHER" id="PTHR30146:SF148">
    <property type="entry name" value="HTH-TYPE TRANSCRIPTIONAL REPRESSOR PURR-RELATED"/>
    <property type="match status" value="1"/>
</dbReference>
<gene>
    <name evidence="6" type="ORF">E1262_25360</name>
</gene>
<dbReference type="SUPFAM" id="SSF47413">
    <property type="entry name" value="lambda repressor-like DNA-binding domains"/>
    <property type="match status" value="1"/>
</dbReference>
<dbReference type="RefSeq" id="WP_132106893.1">
    <property type="nucleotide sequence ID" value="NZ_SMLB01000052.1"/>
</dbReference>
<evidence type="ECO:0000259" key="5">
    <source>
        <dbReference type="PROSITE" id="PS50932"/>
    </source>
</evidence>
<keyword evidence="2" id="KW-0805">Transcription regulation</keyword>
<dbReference type="SMART" id="SM00354">
    <property type="entry name" value="HTH_LACI"/>
    <property type="match status" value="1"/>
</dbReference>
<name>A0A4R5A0V6_9ACTN</name>
<dbReference type="Gene3D" id="3.40.50.2300">
    <property type="match status" value="2"/>
</dbReference>
<evidence type="ECO:0000256" key="1">
    <source>
        <dbReference type="ARBA" id="ARBA00022491"/>
    </source>
</evidence>
<dbReference type="Gene3D" id="1.10.260.40">
    <property type="entry name" value="lambda repressor-like DNA-binding domains"/>
    <property type="match status" value="1"/>
</dbReference>
<dbReference type="InterPro" id="IPR000843">
    <property type="entry name" value="HTH_LacI"/>
</dbReference>
<dbReference type="InterPro" id="IPR010982">
    <property type="entry name" value="Lambda_DNA-bd_dom_sf"/>
</dbReference>
<dbReference type="InterPro" id="IPR028082">
    <property type="entry name" value="Peripla_BP_I"/>
</dbReference>
<dbReference type="CDD" id="cd06267">
    <property type="entry name" value="PBP1_LacI_sugar_binding-like"/>
    <property type="match status" value="1"/>
</dbReference>
<feature type="domain" description="HTH lacI-type" evidence="5">
    <location>
        <begin position="8"/>
        <end position="62"/>
    </location>
</feature>
<comment type="caution">
    <text evidence="6">The sequence shown here is derived from an EMBL/GenBank/DDBJ whole genome shotgun (WGS) entry which is preliminary data.</text>
</comment>
<keyword evidence="3" id="KW-0238">DNA-binding</keyword>
<dbReference type="InterPro" id="IPR046335">
    <property type="entry name" value="LacI/GalR-like_sensor"/>
</dbReference>
<dbReference type="CDD" id="cd01392">
    <property type="entry name" value="HTH_LacI"/>
    <property type="match status" value="1"/>
</dbReference>
<evidence type="ECO:0000256" key="2">
    <source>
        <dbReference type="ARBA" id="ARBA00023015"/>
    </source>
</evidence>
<dbReference type="Pfam" id="PF00356">
    <property type="entry name" value="LacI"/>
    <property type="match status" value="1"/>
</dbReference>
<keyword evidence="1" id="KW-0678">Repressor</keyword>
<accession>A0A4R5A0V6</accession>
<proteinExistence type="predicted"/>
<organism evidence="6 7">
    <name type="scientific">Jiangella aurantiaca</name>
    <dbReference type="NCBI Taxonomy" id="2530373"/>
    <lineage>
        <taxon>Bacteria</taxon>
        <taxon>Bacillati</taxon>
        <taxon>Actinomycetota</taxon>
        <taxon>Actinomycetes</taxon>
        <taxon>Jiangellales</taxon>
        <taxon>Jiangellaceae</taxon>
        <taxon>Jiangella</taxon>
    </lineage>
</organism>
<reference evidence="6 7" key="1">
    <citation type="submission" date="2019-02" db="EMBL/GenBank/DDBJ databases">
        <title>Draft genome sequences of novel Actinobacteria.</title>
        <authorList>
            <person name="Sahin N."/>
            <person name="Ay H."/>
            <person name="Saygin H."/>
        </authorList>
    </citation>
    <scope>NUCLEOTIDE SEQUENCE [LARGE SCALE GENOMIC DNA]</scope>
    <source>
        <strain evidence="6 7">8K307</strain>
    </source>
</reference>
<dbReference type="Proteomes" id="UP000295217">
    <property type="component" value="Unassembled WGS sequence"/>
</dbReference>
<dbReference type="EMBL" id="SMLB01000052">
    <property type="protein sequence ID" value="TDD65408.1"/>
    <property type="molecule type" value="Genomic_DNA"/>
</dbReference>
<dbReference type="AlphaFoldDB" id="A0A4R5A0V6"/>
<dbReference type="PANTHER" id="PTHR30146">
    <property type="entry name" value="LACI-RELATED TRANSCRIPTIONAL REPRESSOR"/>
    <property type="match status" value="1"/>
</dbReference>
<dbReference type="PROSITE" id="PS50932">
    <property type="entry name" value="HTH_LACI_2"/>
    <property type="match status" value="1"/>
</dbReference>
<evidence type="ECO:0000256" key="4">
    <source>
        <dbReference type="ARBA" id="ARBA00023163"/>
    </source>
</evidence>
<dbReference type="GO" id="GO:0003700">
    <property type="term" value="F:DNA-binding transcription factor activity"/>
    <property type="evidence" value="ECO:0007669"/>
    <property type="project" value="TreeGrafter"/>
</dbReference>
<dbReference type="SUPFAM" id="SSF53822">
    <property type="entry name" value="Periplasmic binding protein-like I"/>
    <property type="match status" value="1"/>
</dbReference>
<protein>
    <submittedName>
        <fullName evidence="6">LacI family transcriptional regulator</fullName>
    </submittedName>
</protein>